<dbReference type="GeneID" id="29419681"/>
<keyword evidence="1" id="KW-1133">Transmembrane helix</keyword>
<accession>W6NF71</accession>
<proteinExistence type="predicted"/>
<name>W6NF71_CLOTY</name>
<dbReference type="OrthoDB" id="2082016at2"/>
<keyword evidence="3" id="KW-1185">Reference proteome</keyword>
<sequence length="190" mass="21641">MDIRKFRTASLVVLTILVFGISYYICVNKIQDYDSTKNYNFVKTNSNVDNIMSKNGNIILKIKYAKSGAVQIQEEKSAGNLAGKTKSQIENIYKGRGYKMYSFNPLEAVMIKEVDKYEPNKYVVGIKDGAVAIYKTDADGSMFIEDSSRDITDIKINRLKPKDIEMLTKGDKYFQCDTLNDAEARLEDYE</sequence>
<keyword evidence="1" id="KW-0812">Transmembrane</keyword>
<dbReference type="RefSeq" id="WP_017752813.1">
    <property type="nucleotide sequence ID" value="NZ_CBXI010000008.1"/>
</dbReference>
<dbReference type="EMBL" id="CBXI010000008">
    <property type="protein sequence ID" value="CDL90702.1"/>
    <property type="molecule type" value="Genomic_DNA"/>
</dbReference>
<reference evidence="2 3" key="1">
    <citation type="journal article" date="2015" name="Genome Announc.">
        <title>Draft Genome Sequence of Clostridium tyrobutyricum Strain DIVETGP, Isolated from Cow's Milk for Grana Padano Production.</title>
        <authorList>
            <person name="Soggiu A."/>
            <person name="Piras C."/>
            <person name="Gaiarsa S."/>
            <person name="Sassera D."/>
            <person name="Roncada P."/>
            <person name="Bendixen E."/>
            <person name="Brasca M."/>
            <person name="Bonizzi L."/>
        </authorList>
    </citation>
    <scope>NUCLEOTIDE SEQUENCE [LARGE SCALE GENOMIC DNA]</scope>
    <source>
        <strain evidence="2 3">DIVETGP</strain>
    </source>
</reference>
<gene>
    <name evidence="2" type="ORF">CTDIVETGP_0772</name>
</gene>
<comment type="caution">
    <text evidence="2">The sequence shown here is derived from an EMBL/GenBank/DDBJ whole genome shotgun (WGS) entry which is preliminary data.</text>
</comment>
<dbReference type="Proteomes" id="UP000019482">
    <property type="component" value="Unassembled WGS sequence"/>
</dbReference>
<evidence type="ECO:0000256" key="1">
    <source>
        <dbReference type="SAM" id="Phobius"/>
    </source>
</evidence>
<evidence type="ECO:0000313" key="3">
    <source>
        <dbReference type="Proteomes" id="UP000019482"/>
    </source>
</evidence>
<feature type="transmembrane region" description="Helical" evidence="1">
    <location>
        <begin position="6"/>
        <end position="27"/>
    </location>
</feature>
<organism evidence="2 3">
    <name type="scientific">Clostridium tyrobutyricum DIVETGP</name>
    <dbReference type="NCBI Taxonomy" id="1408889"/>
    <lineage>
        <taxon>Bacteria</taxon>
        <taxon>Bacillati</taxon>
        <taxon>Bacillota</taxon>
        <taxon>Clostridia</taxon>
        <taxon>Eubacteriales</taxon>
        <taxon>Clostridiaceae</taxon>
        <taxon>Clostridium</taxon>
    </lineage>
</organism>
<evidence type="ECO:0000313" key="2">
    <source>
        <dbReference type="EMBL" id="CDL90702.1"/>
    </source>
</evidence>
<dbReference type="AlphaFoldDB" id="W6NF71"/>
<protein>
    <submittedName>
        <fullName evidence="2">Conserved protein</fullName>
    </submittedName>
</protein>
<keyword evidence="1" id="KW-0472">Membrane</keyword>